<keyword evidence="7" id="KW-1278">Translocase</keyword>
<gene>
    <name evidence="12" type="ORF">HA331_07230</name>
</gene>
<dbReference type="PROSITE" id="PS00211">
    <property type="entry name" value="ABC_TRANSPORTER_1"/>
    <property type="match status" value="1"/>
</dbReference>
<dbReference type="InterPro" id="IPR003439">
    <property type="entry name" value="ABC_transporter-like_ATP-bd"/>
</dbReference>
<evidence type="ECO:0000256" key="5">
    <source>
        <dbReference type="ARBA" id="ARBA00022741"/>
    </source>
</evidence>
<evidence type="ECO:0000256" key="4">
    <source>
        <dbReference type="ARBA" id="ARBA00022475"/>
    </source>
</evidence>
<evidence type="ECO:0000256" key="9">
    <source>
        <dbReference type="ARBA" id="ARBA00025157"/>
    </source>
</evidence>
<dbReference type="CDD" id="cd03225">
    <property type="entry name" value="ABC_cobalt_CbiO_domain1"/>
    <property type="match status" value="1"/>
</dbReference>
<dbReference type="GO" id="GO:0042626">
    <property type="term" value="F:ATPase-coupled transmembrane transporter activity"/>
    <property type="evidence" value="ECO:0007669"/>
    <property type="project" value="TreeGrafter"/>
</dbReference>
<dbReference type="NCBIfam" id="TIGR01166">
    <property type="entry name" value="cbiO"/>
    <property type="match status" value="1"/>
</dbReference>
<evidence type="ECO:0000256" key="8">
    <source>
        <dbReference type="ARBA" id="ARBA00023136"/>
    </source>
</evidence>
<accession>A0A832SZN4</accession>
<comment type="function">
    <text evidence="10">Part of an ABC transporter complex. Responsible for energy coupling to the transport system.</text>
</comment>
<reference evidence="12" key="1">
    <citation type="journal article" date="2020" name="bioRxiv">
        <title>A rank-normalized archaeal taxonomy based on genome phylogeny resolves widespread incomplete and uneven classifications.</title>
        <authorList>
            <person name="Rinke C."/>
            <person name="Chuvochina M."/>
            <person name="Mussig A.J."/>
            <person name="Chaumeil P.-A."/>
            <person name="Waite D.W."/>
            <person name="Whitman W.B."/>
            <person name="Parks D.H."/>
            <person name="Hugenholtz P."/>
        </authorList>
    </citation>
    <scope>NUCLEOTIDE SEQUENCE</scope>
    <source>
        <strain evidence="12">UBA8834</strain>
    </source>
</reference>
<organism evidence="12 13">
    <name type="scientific">Pyrococcus horikoshii</name>
    <dbReference type="NCBI Taxonomy" id="53953"/>
    <lineage>
        <taxon>Archaea</taxon>
        <taxon>Methanobacteriati</taxon>
        <taxon>Methanobacteriota</taxon>
        <taxon>Thermococci</taxon>
        <taxon>Thermococcales</taxon>
        <taxon>Thermococcaceae</taxon>
        <taxon>Pyrococcus</taxon>
    </lineage>
</organism>
<evidence type="ECO:0000256" key="1">
    <source>
        <dbReference type="ARBA" id="ARBA00004202"/>
    </source>
</evidence>
<dbReference type="GO" id="GO:0016887">
    <property type="term" value="F:ATP hydrolysis activity"/>
    <property type="evidence" value="ECO:0007669"/>
    <property type="project" value="InterPro"/>
</dbReference>
<dbReference type="EMBL" id="DUJN01000007">
    <property type="protein sequence ID" value="HII61517.1"/>
    <property type="molecule type" value="Genomic_DNA"/>
</dbReference>
<feature type="domain" description="ABC transporter" evidence="11">
    <location>
        <begin position="2"/>
        <end position="234"/>
    </location>
</feature>
<dbReference type="FunFam" id="3.40.50.300:FF:000224">
    <property type="entry name" value="Energy-coupling factor transporter ATP-binding protein EcfA"/>
    <property type="match status" value="1"/>
</dbReference>
<dbReference type="InterPro" id="IPR003593">
    <property type="entry name" value="AAA+_ATPase"/>
</dbReference>
<evidence type="ECO:0000256" key="6">
    <source>
        <dbReference type="ARBA" id="ARBA00022840"/>
    </source>
</evidence>
<comment type="caution">
    <text evidence="12">The sequence shown here is derived from an EMBL/GenBank/DDBJ whole genome shotgun (WGS) entry which is preliminary data.</text>
</comment>
<keyword evidence="3 10" id="KW-0813">Transport</keyword>
<evidence type="ECO:0000256" key="2">
    <source>
        <dbReference type="ARBA" id="ARBA00005417"/>
    </source>
</evidence>
<dbReference type="InterPro" id="IPR005876">
    <property type="entry name" value="Co_trans_ATP-bd"/>
</dbReference>
<comment type="function">
    <text evidence="9">Probably part of an ABC transporter complex. Responsible for energy coupling to the transport system.</text>
</comment>
<dbReference type="GO" id="GO:0005524">
    <property type="term" value="F:ATP binding"/>
    <property type="evidence" value="ECO:0007669"/>
    <property type="project" value="UniProtKB-UniRule"/>
</dbReference>
<dbReference type="PROSITE" id="PS50893">
    <property type="entry name" value="ABC_TRANSPORTER_2"/>
    <property type="match status" value="1"/>
</dbReference>
<dbReference type="InterPro" id="IPR050095">
    <property type="entry name" value="ECF_ABC_transporter_ATP-bd"/>
</dbReference>
<dbReference type="InterPro" id="IPR017871">
    <property type="entry name" value="ABC_transporter-like_CS"/>
</dbReference>
<dbReference type="InterPro" id="IPR015856">
    <property type="entry name" value="ABC_transpr_CbiO/EcfA_su"/>
</dbReference>
<dbReference type="OMA" id="MFIEMKN"/>
<dbReference type="SUPFAM" id="SSF52540">
    <property type="entry name" value="P-loop containing nucleoside triphosphate hydrolases"/>
    <property type="match status" value="1"/>
</dbReference>
<comment type="subcellular location">
    <subcellularLocation>
        <location evidence="1 10">Cell membrane</location>
        <topology evidence="1 10">Peripheral membrane protein</topology>
    </subcellularLocation>
</comment>
<dbReference type="GO" id="GO:0006824">
    <property type="term" value="P:cobalt ion transport"/>
    <property type="evidence" value="ECO:0007669"/>
    <property type="project" value="InterPro"/>
</dbReference>
<keyword evidence="5 10" id="KW-0547">Nucleotide-binding</keyword>
<dbReference type="SMART" id="SM00382">
    <property type="entry name" value="AAA"/>
    <property type="match status" value="1"/>
</dbReference>
<evidence type="ECO:0000256" key="3">
    <source>
        <dbReference type="ARBA" id="ARBA00022448"/>
    </source>
</evidence>
<dbReference type="Proteomes" id="UP000617544">
    <property type="component" value="Unassembled WGS sequence"/>
</dbReference>
<dbReference type="Pfam" id="PF00005">
    <property type="entry name" value="ABC_tran"/>
    <property type="match status" value="1"/>
</dbReference>
<evidence type="ECO:0000259" key="11">
    <source>
        <dbReference type="PROSITE" id="PS50893"/>
    </source>
</evidence>
<name>A0A832SZN4_PYRHR</name>
<dbReference type="PANTHER" id="PTHR43553">
    <property type="entry name" value="HEAVY METAL TRANSPORTER"/>
    <property type="match status" value="1"/>
</dbReference>
<evidence type="ECO:0000313" key="12">
    <source>
        <dbReference type="EMBL" id="HII61517.1"/>
    </source>
</evidence>
<keyword evidence="8 10" id="KW-0472">Membrane</keyword>
<protein>
    <recommendedName>
        <fullName evidence="10">ABC transporter ATP-binding protein</fullName>
    </recommendedName>
</protein>
<dbReference type="InterPro" id="IPR027417">
    <property type="entry name" value="P-loop_NTPase"/>
</dbReference>
<dbReference type="SMR" id="A0A832SZN4"/>
<dbReference type="Gene3D" id="3.40.50.300">
    <property type="entry name" value="P-loop containing nucleotide triphosphate hydrolases"/>
    <property type="match status" value="1"/>
</dbReference>
<keyword evidence="4 10" id="KW-1003">Cell membrane</keyword>
<dbReference type="RefSeq" id="WP_010884246.1">
    <property type="nucleotide sequence ID" value="NZ_DUJN01000007.1"/>
</dbReference>
<sequence>MIEFRDVWFWYQEGKTVLKSISFSFSEGTLAIVGPNGSGKTTLVKMLNGLLKPKKGNVLIDGINTKEVSVAELSRIVGYVFQNPDAMFFEENVFKEVAFGPKNLGLNEEEVKKRVRWALEAVGLRGFENRNPFELSGGEKQRLAIACILAMKPKYLVLDEPNTGLDERGLQDLINVIKNLRREGSSIILVTHDIELVLEVADKVLLLKDGELKFFGSTKEFFELDLEGFGLKEPELVKISKDVGINFVRNVEELLKVIGL</sequence>
<dbReference type="PANTHER" id="PTHR43553:SF25">
    <property type="entry name" value="ABC-TYPE COBALT TRANSPORT SYSTEM, ATPASE COMPONENT"/>
    <property type="match status" value="1"/>
</dbReference>
<keyword evidence="6 10" id="KW-0067">ATP-binding</keyword>
<evidence type="ECO:0000313" key="13">
    <source>
        <dbReference type="Proteomes" id="UP000617544"/>
    </source>
</evidence>
<dbReference type="AlphaFoldDB" id="A0A832SZN4"/>
<evidence type="ECO:0000256" key="10">
    <source>
        <dbReference type="RuleBase" id="RU364103"/>
    </source>
</evidence>
<comment type="similarity">
    <text evidence="2 10">Belongs to the ABC transporter superfamily.</text>
</comment>
<dbReference type="GO" id="GO:0043190">
    <property type="term" value="C:ATP-binding cassette (ABC) transporter complex"/>
    <property type="evidence" value="ECO:0007669"/>
    <property type="project" value="TreeGrafter"/>
</dbReference>
<dbReference type="GeneID" id="1444028"/>
<evidence type="ECO:0000256" key="7">
    <source>
        <dbReference type="ARBA" id="ARBA00022967"/>
    </source>
</evidence>
<proteinExistence type="inferred from homology"/>